<sequence length="89" mass="10055">LRPKFVFEVRELFEKSPSARKQFVSSENVNRVGFAQSNEQIAGPSGIMKSALKQTATTNGNTRTLLYPSLFGERQNLEHERGRLRVISC</sequence>
<protein>
    <submittedName>
        <fullName evidence="1">Kinesin motor domain-containing protein</fullName>
    </submittedName>
</protein>
<dbReference type="WBParaSite" id="ASIM_0000828501-mRNA-1">
    <property type="protein sequence ID" value="ASIM_0000828501-mRNA-1"/>
    <property type="gene ID" value="ASIM_0000828501"/>
</dbReference>
<organism evidence="1">
    <name type="scientific">Anisakis simplex</name>
    <name type="common">Herring worm</name>
    <dbReference type="NCBI Taxonomy" id="6269"/>
    <lineage>
        <taxon>Eukaryota</taxon>
        <taxon>Metazoa</taxon>
        <taxon>Ecdysozoa</taxon>
        <taxon>Nematoda</taxon>
        <taxon>Chromadorea</taxon>
        <taxon>Rhabditida</taxon>
        <taxon>Spirurina</taxon>
        <taxon>Ascaridomorpha</taxon>
        <taxon>Ascaridoidea</taxon>
        <taxon>Anisakidae</taxon>
        <taxon>Anisakis</taxon>
        <taxon>Anisakis simplex complex</taxon>
    </lineage>
</organism>
<dbReference type="AlphaFoldDB" id="A0A0M3JKV9"/>
<name>A0A0M3JKV9_ANISI</name>
<reference evidence="1" key="1">
    <citation type="submission" date="2017-02" db="UniProtKB">
        <authorList>
            <consortium name="WormBaseParasite"/>
        </authorList>
    </citation>
    <scope>IDENTIFICATION</scope>
</reference>
<accession>A0A0M3JKV9</accession>
<proteinExistence type="predicted"/>
<evidence type="ECO:0000313" key="1">
    <source>
        <dbReference type="WBParaSite" id="ASIM_0000828501-mRNA-1"/>
    </source>
</evidence>